<accession>A0A918T943</accession>
<reference evidence="2" key="2">
    <citation type="submission" date="2020-09" db="EMBL/GenBank/DDBJ databases">
        <authorList>
            <person name="Sun Q."/>
            <person name="Ohkuma M."/>
        </authorList>
    </citation>
    <scope>NUCLEOTIDE SEQUENCE</scope>
    <source>
        <strain evidence="2">JCM 4518</strain>
    </source>
</reference>
<protein>
    <submittedName>
        <fullName evidence="2">Membrane protein</fullName>
    </submittedName>
</protein>
<gene>
    <name evidence="2" type="ORF">GCM10010305_56900</name>
</gene>
<keyword evidence="1" id="KW-1133">Transmembrane helix</keyword>
<feature type="transmembrane region" description="Helical" evidence="1">
    <location>
        <begin position="7"/>
        <end position="24"/>
    </location>
</feature>
<sequence>MSQARKVAVYAFGVFILYAIITSPDRSAELVQIGFEGLSSAAKGVGEFMTELIN</sequence>
<evidence type="ECO:0000313" key="3">
    <source>
        <dbReference type="Proteomes" id="UP000644020"/>
    </source>
</evidence>
<keyword evidence="1" id="KW-0812">Transmembrane</keyword>
<proteinExistence type="predicted"/>
<reference evidence="2" key="1">
    <citation type="journal article" date="2014" name="Int. J. Syst. Evol. Microbiol.">
        <title>Complete genome sequence of Corynebacterium casei LMG S-19264T (=DSM 44701T), isolated from a smear-ripened cheese.</title>
        <authorList>
            <consortium name="US DOE Joint Genome Institute (JGI-PGF)"/>
            <person name="Walter F."/>
            <person name="Albersmeier A."/>
            <person name="Kalinowski J."/>
            <person name="Ruckert C."/>
        </authorList>
    </citation>
    <scope>NUCLEOTIDE SEQUENCE</scope>
    <source>
        <strain evidence="2">JCM 4518</strain>
    </source>
</reference>
<dbReference type="Proteomes" id="UP000644020">
    <property type="component" value="Unassembled WGS sequence"/>
</dbReference>
<dbReference type="AlphaFoldDB" id="A0A918T943"/>
<name>A0A918T943_9ACTN</name>
<comment type="caution">
    <text evidence="2">The sequence shown here is derived from an EMBL/GenBank/DDBJ whole genome shotgun (WGS) entry which is preliminary data.</text>
</comment>
<evidence type="ECO:0000256" key="1">
    <source>
        <dbReference type="SAM" id="Phobius"/>
    </source>
</evidence>
<organism evidence="2 3">
    <name type="scientific">Streptomyces termitum</name>
    <dbReference type="NCBI Taxonomy" id="67368"/>
    <lineage>
        <taxon>Bacteria</taxon>
        <taxon>Bacillati</taxon>
        <taxon>Actinomycetota</taxon>
        <taxon>Actinomycetes</taxon>
        <taxon>Kitasatosporales</taxon>
        <taxon>Streptomycetaceae</taxon>
        <taxon>Streptomyces</taxon>
    </lineage>
</organism>
<keyword evidence="3" id="KW-1185">Reference proteome</keyword>
<dbReference type="EMBL" id="BMUL01000020">
    <property type="protein sequence ID" value="GHB06273.1"/>
    <property type="molecule type" value="Genomic_DNA"/>
</dbReference>
<evidence type="ECO:0000313" key="2">
    <source>
        <dbReference type="EMBL" id="GHB06273.1"/>
    </source>
</evidence>
<keyword evidence="1" id="KW-0472">Membrane</keyword>